<dbReference type="PROSITE" id="PS51257">
    <property type="entry name" value="PROKAR_LIPOPROTEIN"/>
    <property type="match status" value="1"/>
</dbReference>
<dbReference type="EMBL" id="JH598009">
    <property type="status" value="NOT_ANNOTATED_CDS"/>
    <property type="molecule type" value="Genomic_DNA"/>
</dbReference>
<dbReference type="InParanoid" id="M4B936"/>
<evidence type="ECO:0000313" key="2">
    <source>
        <dbReference type="Proteomes" id="UP000011713"/>
    </source>
</evidence>
<dbReference type="AlphaFoldDB" id="M4B936"/>
<evidence type="ECO:0000313" key="1">
    <source>
        <dbReference type="EnsemblProtists" id="HpaP802795"/>
    </source>
</evidence>
<dbReference type="EnsemblProtists" id="HpaT802795">
    <property type="protein sequence ID" value="HpaP802795"/>
    <property type="gene ID" value="HpaG802795"/>
</dbReference>
<dbReference type="VEuPathDB" id="FungiDB:HpaG802795"/>
<dbReference type="Proteomes" id="UP000011713">
    <property type="component" value="Unassembled WGS sequence"/>
</dbReference>
<protein>
    <submittedName>
        <fullName evidence="1">Uncharacterized protein</fullName>
    </submittedName>
</protein>
<proteinExistence type="predicted"/>
<sequence length="78" mass="8285">MPLDNKNAPRPCILKFKWGSCAGGSAACVLRSQPPVVGAGGTCERILVSSAAVMDRTLDVESSRGKHGQTYPHIACEW</sequence>
<reference evidence="2" key="1">
    <citation type="journal article" date="2010" name="Science">
        <title>Signatures of adaptation to obligate biotrophy in the Hyaloperonospora arabidopsidis genome.</title>
        <authorList>
            <person name="Baxter L."/>
            <person name="Tripathy S."/>
            <person name="Ishaque N."/>
            <person name="Boot N."/>
            <person name="Cabral A."/>
            <person name="Kemen E."/>
            <person name="Thines M."/>
            <person name="Ah-Fong A."/>
            <person name="Anderson R."/>
            <person name="Badejoko W."/>
            <person name="Bittner-Eddy P."/>
            <person name="Boore J.L."/>
            <person name="Chibucos M.C."/>
            <person name="Coates M."/>
            <person name="Dehal P."/>
            <person name="Delehaunty K."/>
            <person name="Dong S."/>
            <person name="Downton P."/>
            <person name="Dumas B."/>
            <person name="Fabro G."/>
            <person name="Fronick C."/>
            <person name="Fuerstenberg S.I."/>
            <person name="Fulton L."/>
            <person name="Gaulin E."/>
            <person name="Govers F."/>
            <person name="Hughes L."/>
            <person name="Humphray S."/>
            <person name="Jiang R.H."/>
            <person name="Judelson H."/>
            <person name="Kamoun S."/>
            <person name="Kyung K."/>
            <person name="Meijer H."/>
            <person name="Minx P."/>
            <person name="Morris P."/>
            <person name="Nelson J."/>
            <person name="Phuntumart V."/>
            <person name="Qutob D."/>
            <person name="Rehmany A."/>
            <person name="Rougon-Cardoso A."/>
            <person name="Ryden P."/>
            <person name="Torto-Alalibo T."/>
            <person name="Studholme D."/>
            <person name="Wang Y."/>
            <person name="Win J."/>
            <person name="Wood J."/>
            <person name="Clifton S.W."/>
            <person name="Rogers J."/>
            <person name="Van den Ackerveken G."/>
            <person name="Jones J.D."/>
            <person name="McDowell J.M."/>
            <person name="Beynon J."/>
            <person name="Tyler B.M."/>
        </authorList>
    </citation>
    <scope>NUCLEOTIDE SEQUENCE [LARGE SCALE GENOMIC DNA]</scope>
    <source>
        <strain evidence="2">Emoy2</strain>
    </source>
</reference>
<reference evidence="1" key="2">
    <citation type="submission" date="2015-06" db="UniProtKB">
        <authorList>
            <consortium name="EnsemblProtists"/>
        </authorList>
    </citation>
    <scope>IDENTIFICATION</scope>
    <source>
        <strain evidence="1">Emoy2</strain>
    </source>
</reference>
<dbReference type="HOGENOM" id="CLU_197869_0_0_1"/>
<organism evidence="1 2">
    <name type="scientific">Hyaloperonospora arabidopsidis (strain Emoy2)</name>
    <name type="common">Downy mildew agent</name>
    <name type="synonym">Peronospora arabidopsidis</name>
    <dbReference type="NCBI Taxonomy" id="559515"/>
    <lineage>
        <taxon>Eukaryota</taxon>
        <taxon>Sar</taxon>
        <taxon>Stramenopiles</taxon>
        <taxon>Oomycota</taxon>
        <taxon>Peronosporomycetes</taxon>
        <taxon>Peronosporales</taxon>
        <taxon>Peronosporaceae</taxon>
        <taxon>Hyaloperonospora</taxon>
    </lineage>
</organism>
<name>M4B936_HYAAE</name>
<accession>M4B936</accession>
<keyword evidence="2" id="KW-1185">Reference proteome</keyword>